<keyword evidence="4 6" id="KW-1133">Transmembrane helix</keyword>
<comment type="caution">
    <text evidence="8">The sequence shown here is derived from an EMBL/GenBank/DDBJ whole genome shotgun (WGS) entry which is preliminary data.</text>
</comment>
<dbReference type="PANTHER" id="PTHR12677:SF59">
    <property type="entry name" value="GOLGI APPARATUS MEMBRANE PROTEIN TVP38-RELATED"/>
    <property type="match status" value="1"/>
</dbReference>
<organism evidence="8">
    <name type="scientific">Oscillatoriales cyanobacterium SpSt-418</name>
    <dbReference type="NCBI Taxonomy" id="2282169"/>
    <lineage>
        <taxon>Bacteria</taxon>
        <taxon>Bacillati</taxon>
        <taxon>Cyanobacteriota</taxon>
        <taxon>Cyanophyceae</taxon>
        <taxon>Oscillatoriophycideae</taxon>
        <taxon>Oscillatoriales</taxon>
    </lineage>
</organism>
<evidence type="ECO:0000313" key="8">
    <source>
        <dbReference type="EMBL" id="HFN00670.1"/>
    </source>
</evidence>
<evidence type="ECO:0000259" key="7">
    <source>
        <dbReference type="Pfam" id="PF09335"/>
    </source>
</evidence>
<evidence type="ECO:0000256" key="6">
    <source>
        <dbReference type="RuleBase" id="RU366058"/>
    </source>
</evidence>
<proteinExistence type="inferred from homology"/>
<feature type="transmembrane region" description="Helical" evidence="6">
    <location>
        <begin position="12"/>
        <end position="32"/>
    </location>
</feature>
<evidence type="ECO:0000256" key="2">
    <source>
        <dbReference type="ARBA" id="ARBA00022475"/>
    </source>
</evidence>
<name>A0A7C3KGN0_9CYAN</name>
<dbReference type="Pfam" id="PF09335">
    <property type="entry name" value="VTT_dom"/>
    <property type="match status" value="1"/>
</dbReference>
<feature type="transmembrane region" description="Helical" evidence="6">
    <location>
        <begin position="201"/>
        <end position="223"/>
    </location>
</feature>
<evidence type="ECO:0000256" key="5">
    <source>
        <dbReference type="ARBA" id="ARBA00023136"/>
    </source>
</evidence>
<dbReference type="GO" id="GO:0005886">
    <property type="term" value="C:plasma membrane"/>
    <property type="evidence" value="ECO:0007669"/>
    <property type="project" value="UniProtKB-SubCell"/>
</dbReference>
<dbReference type="EMBL" id="DSRU01000336">
    <property type="protein sequence ID" value="HFN00670.1"/>
    <property type="molecule type" value="Genomic_DNA"/>
</dbReference>
<accession>A0A7C3KGN0</accession>
<feature type="transmembrane region" description="Helical" evidence="6">
    <location>
        <begin position="94"/>
        <end position="112"/>
    </location>
</feature>
<evidence type="ECO:0000256" key="1">
    <source>
        <dbReference type="ARBA" id="ARBA00004651"/>
    </source>
</evidence>
<feature type="domain" description="VTT" evidence="7">
    <location>
        <begin position="71"/>
        <end position="188"/>
    </location>
</feature>
<comment type="subcellular location">
    <subcellularLocation>
        <location evidence="1 6">Cell membrane</location>
        <topology evidence="1 6">Multi-pass membrane protein</topology>
    </subcellularLocation>
</comment>
<evidence type="ECO:0000256" key="3">
    <source>
        <dbReference type="ARBA" id="ARBA00022692"/>
    </source>
</evidence>
<dbReference type="AlphaFoldDB" id="A0A7C3KGN0"/>
<dbReference type="InterPro" id="IPR032816">
    <property type="entry name" value="VTT_dom"/>
</dbReference>
<comment type="similarity">
    <text evidence="6">Belongs to the TVP38/TMEM64 family.</text>
</comment>
<reference evidence="8" key="1">
    <citation type="journal article" date="2020" name="mSystems">
        <title>Genome- and Community-Level Interaction Insights into Carbon Utilization and Element Cycling Functions of Hydrothermarchaeota in Hydrothermal Sediment.</title>
        <authorList>
            <person name="Zhou Z."/>
            <person name="Liu Y."/>
            <person name="Xu W."/>
            <person name="Pan J."/>
            <person name="Luo Z.H."/>
            <person name="Li M."/>
        </authorList>
    </citation>
    <scope>NUCLEOTIDE SEQUENCE [LARGE SCALE GENOMIC DNA]</scope>
    <source>
        <strain evidence="8">SpSt-418</strain>
    </source>
</reference>
<feature type="transmembrane region" description="Helical" evidence="6">
    <location>
        <begin position="169"/>
        <end position="189"/>
    </location>
</feature>
<comment type="caution">
    <text evidence="6">Lacks conserved residue(s) required for the propagation of feature annotation.</text>
</comment>
<sequence>MPSSLKRLQKRLFSRRFLIVFVWIAAILVYGLSPLRFLLNRETLVAFLQTLGLWSPILFAGLYSVSMVIGFPTVIFTIAGGAVFGLFWGTVYSVVGATLGAMGAFWLSRYLLRRWAERRFGSNPTLQKFQQGIVDRTFLFVMAVRFIPVTPFNLENYLFGLTLANWRPYLLGTVVGIIPGTIAYTWVGVTGAIALEGGSAVSFFVAVSFLLILSALPLIVGYWRDRW</sequence>
<keyword evidence="5 6" id="KW-0472">Membrane</keyword>
<keyword evidence="2 6" id="KW-1003">Cell membrane</keyword>
<gene>
    <name evidence="8" type="ORF">ENR64_23545</name>
</gene>
<dbReference type="InterPro" id="IPR015414">
    <property type="entry name" value="TMEM64"/>
</dbReference>
<evidence type="ECO:0000256" key="4">
    <source>
        <dbReference type="ARBA" id="ARBA00022989"/>
    </source>
</evidence>
<protein>
    <recommendedName>
        <fullName evidence="6">TVP38/TMEM64 family membrane protein</fullName>
    </recommendedName>
</protein>
<dbReference type="PANTHER" id="PTHR12677">
    <property type="entry name" value="GOLGI APPARATUS MEMBRANE PROTEIN TVP38-RELATED"/>
    <property type="match status" value="1"/>
</dbReference>
<keyword evidence="3 6" id="KW-0812">Transmembrane</keyword>